<reference evidence="2 3" key="1">
    <citation type="submission" date="2019-01" db="EMBL/GenBank/DDBJ databases">
        <title>Sequencing the genomes of 1000 actinobacteria strains.</title>
        <authorList>
            <person name="Klenk H.-P."/>
        </authorList>
    </citation>
    <scope>NUCLEOTIDE SEQUENCE [LARGE SCALE GENOMIC DNA]</scope>
    <source>
        <strain evidence="2 3">DSM 43925</strain>
    </source>
</reference>
<gene>
    <name evidence="2" type="ORF">EDD27_9382</name>
</gene>
<evidence type="ECO:0000256" key="1">
    <source>
        <dbReference type="SAM" id="MobiDB-lite"/>
    </source>
</evidence>
<name>A0A438ML65_9ACTN</name>
<protein>
    <submittedName>
        <fullName evidence="2">Uncharacterized protein</fullName>
    </submittedName>
</protein>
<dbReference type="EMBL" id="SAUN01000001">
    <property type="protein sequence ID" value="RVX46493.1"/>
    <property type="molecule type" value="Genomic_DNA"/>
</dbReference>
<evidence type="ECO:0000313" key="3">
    <source>
        <dbReference type="Proteomes" id="UP000284824"/>
    </source>
</evidence>
<accession>A0A438ML65</accession>
<comment type="caution">
    <text evidence="2">The sequence shown here is derived from an EMBL/GenBank/DDBJ whole genome shotgun (WGS) entry which is preliminary data.</text>
</comment>
<proteinExistence type="predicted"/>
<evidence type="ECO:0000313" key="2">
    <source>
        <dbReference type="EMBL" id="RVX46493.1"/>
    </source>
</evidence>
<sequence length="42" mass="4315">MEPGDIDPPSGVSGGFDCPMTTSRHLIRHGSMASALSTGKGR</sequence>
<dbReference type="AlphaFoldDB" id="A0A438ML65"/>
<organism evidence="2 3">
    <name type="scientific">Nonomuraea polychroma</name>
    <dbReference type="NCBI Taxonomy" id="46176"/>
    <lineage>
        <taxon>Bacteria</taxon>
        <taxon>Bacillati</taxon>
        <taxon>Actinomycetota</taxon>
        <taxon>Actinomycetes</taxon>
        <taxon>Streptosporangiales</taxon>
        <taxon>Streptosporangiaceae</taxon>
        <taxon>Nonomuraea</taxon>
    </lineage>
</organism>
<keyword evidence="3" id="KW-1185">Reference proteome</keyword>
<dbReference type="Proteomes" id="UP000284824">
    <property type="component" value="Unassembled WGS sequence"/>
</dbReference>
<feature type="region of interest" description="Disordered" evidence="1">
    <location>
        <begin position="1"/>
        <end position="42"/>
    </location>
</feature>